<keyword evidence="1" id="KW-0812">Transmembrane</keyword>
<dbReference type="AlphaFoldDB" id="A0A8D8VPH7"/>
<protein>
    <submittedName>
        <fullName evidence="2">Uncharacterized protein</fullName>
    </submittedName>
</protein>
<keyword evidence="1" id="KW-1133">Transmembrane helix</keyword>
<feature type="transmembrane region" description="Helical" evidence="1">
    <location>
        <begin position="42"/>
        <end position="66"/>
    </location>
</feature>
<sequence length="205" mass="22983">MGSSILMADLIMDIFPFIPVIVAVVLVVSMSTSECLSKCPTFAFSSACLIDLIIAWRDFVFVIAAVKSSVRRYVSTISSAERISCGEITRTCFDNRSRLFRSFFRGLFIRRRGLKHNPRVRFNVGFCRGRGCGRGPLLLRCTWRCVLLGCQSSCSFLSVRLALWCGVCARCIFAPFHIGQVYWSGVGRYYSWCSCLFIICGGISI</sequence>
<evidence type="ECO:0000313" key="2">
    <source>
        <dbReference type="EMBL" id="CAG6629793.1"/>
    </source>
</evidence>
<dbReference type="EMBL" id="HBUF01071829">
    <property type="protein sequence ID" value="CAG6629793.1"/>
    <property type="molecule type" value="Transcribed_RNA"/>
</dbReference>
<proteinExistence type="predicted"/>
<name>A0A8D8VPH7_9HEMI</name>
<evidence type="ECO:0000256" key="1">
    <source>
        <dbReference type="SAM" id="Phobius"/>
    </source>
</evidence>
<keyword evidence="1" id="KW-0472">Membrane</keyword>
<accession>A0A8D8VPH7</accession>
<organism evidence="2">
    <name type="scientific">Cacopsylla melanoneura</name>
    <dbReference type="NCBI Taxonomy" id="428564"/>
    <lineage>
        <taxon>Eukaryota</taxon>
        <taxon>Metazoa</taxon>
        <taxon>Ecdysozoa</taxon>
        <taxon>Arthropoda</taxon>
        <taxon>Hexapoda</taxon>
        <taxon>Insecta</taxon>
        <taxon>Pterygota</taxon>
        <taxon>Neoptera</taxon>
        <taxon>Paraneoptera</taxon>
        <taxon>Hemiptera</taxon>
        <taxon>Sternorrhyncha</taxon>
        <taxon>Psylloidea</taxon>
        <taxon>Psyllidae</taxon>
        <taxon>Psyllinae</taxon>
        <taxon>Cacopsylla</taxon>
    </lineage>
</organism>
<feature type="transmembrane region" description="Helical" evidence="1">
    <location>
        <begin position="12"/>
        <end position="30"/>
    </location>
</feature>
<reference evidence="2" key="1">
    <citation type="submission" date="2021-05" db="EMBL/GenBank/DDBJ databases">
        <authorList>
            <person name="Alioto T."/>
            <person name="Alioto T."/>
            <person name="Gomez Garrido J."/>
        </authorList>
    </citation>
    <scope>NUCLEOTIDE SEQUENCE</scope>
</reference>